<evidence type="ECO:0000313" key="4">
    <source>
        <dbReference type="EMBL" id="MCG9965443.1"/>
    </source>
</evidence>
<dbReference type="SUPFAM" id="SSF52172">
    <property type="entry name" value="CheY-like"/>
    <property type="match status" value="1"/>
</dbReference>
<dbReference type="InterPro" id="IPR001789">
    <property type="entry name" value="Sig_transdc_resp-reg_receiver"/>
</dbReference>
<dbReference type="PANTHER" id="PTHR45228:SF5">
    <property type="entry name" value="CYCLIC DI-GMP PHOSPHODIESTERASE VC_1348-RELATED"/>
    <property type="match status" value="1"/>
</dbReference>
<dbReference type="Pfam" id="PF00072">
    <property type="entry name" value="Response_reg"/>
    <property type="match status" value="1"/>
</dbReference>
<evidence type="ECO:0000259" key="3">
    <source>
        <dbReference type="PROSITE" id="PS51832"/>
    </source>
</evidence>
<keyword evidence="1" id="KW-0597">Phosphoprotein</keyword>
<feature type="domain" description="Response regulatory" evidence="2">
    <location>
        <begin position="9"/>
        <end position="125"/>
    </location>
</feature>
<keyword evidence="5" id="KW-1185">Reference proteome</keyword>
<evidence type="ECO:0000259" key="2">
    <source>
        <dbReference type="PROSITE" id="PS50110"/>
    </source>
</evidence>
<comment type="caution">
    <text evidence="4">The sequence shown here is derived from an EMBL/GenBank/DDBJ whole genome shotgun (WGS) entry which is preliminary data.</text>
</comment>
<organism evidence="4 5">
    <name type="scientific">Shewanella cutis</name>
    <dbReference type="NCBI Taxonomy" id="2766780"/>
    <lineage>
        <taxon>Bacteria</taxon>
        <taxon>Pseudomonadati</taxon>
        <taxon>Pseudomonadota</taxon>
        <taxon>Gammaproteobacteria</taxon>
        <taxon>Alteromonadales</taxon>
        <taxon>Shewanellaceae</taxon>
        <taxon>Shewanella</taxon>
    </lineage>
</organism>
<dbReference type="Gene3D" id="3.40.50.2300">
    <property type="match status" value="1"/>
</dbReference>
<reference evidence="4 5" key="1">
    <citation type="submission" date="2020-08" db="EMBL/GenBank/DDBJ databases">
        <title>Whole genome sequence of Shewanella sp strain PS-2.</title>
        <authorList>
            <person name="Das S.K."/>
        </authorList>
    </citation>
    <scope>NUCLEOTIDE SEQUENCE [LARGE SCALE GENOMIC DNA]</scope>
    <source>
        <strain evidence="4 5">PS-2</strain>
    </source>
</reference>
<dbReference type="InterPro" id="IPR052020">
    <property type="entry name" value="Cyclic_di-GMP/3'3'-cGAMP_PDE"/>
</dbReference>
<dbReference type="Gene3D" id="1.10.3210.10">
    <property type="entry name" value="Hypothetical protein af1432"/>
    <property type="match status" value="1"/>
</dbReference>
<evidence type="ECO:0000313" key="5">
    <source>
        <dbReference type="Proteomes" id="UP000829384"/>
    </source>
</evidence>
<dbReference type="PROSITE" id="PS51832">
    <property type="entry name" value="HD_GYP"/>
    <property type="match status" value="1"/>
</dbReference>
<sequence>MTPFITKPTLLVVDDTPDNIQIIHGILSKQYNIRAATSAKKALKLASTQPLPELILLDVMMPEMDGFETCRRLKRDPVTSKIPVIFVTAKTDTIDEQTGFELGAVDYISKPISPAVLKVRTQTHLALSNQARQLEALVHKRTQELESTRHKIVQKLGLAAEYRDNETGLHITRMSHYGRILAQKVCDSQTWCDMYFTALPMHDIGKLGIPDSILTKPGKLTDDERRQMQQHAIFGAKILGDDDDPLLSLAKEIALHHHEHWDGTGYPYGLIGETIPLSARIAAIADVFDALTSDRPYKVAWSTEQAFDYIQENSGTQFDPQLTVAFIACKEQILQVQRRFAEPIATALENLTKTPGTR</sequence>
<proteinExistence type="predicted"/>
<dbReference type="SMART" id="SM00448">
    <property type="entry name" value="REC"/>
    <property type="match status" value="1"/>
</dbReference>
<dbReference type="InterPro" id="IPR003607">
    <property type="entry name" value="HD/PDEase_dom"/>
</dbReference>
<dbReference type="SUPFAM" id="SSF109604">
    <property type="entry name" value="HD-domain/PDEase-like"/>
    <property type="match status" value="1"/>
</dbReference>
<dbReference type="Pfam" id="PF13487">
    <property type="entry name" value="HD_5"/>
    <property type="match status" value="1"/>
</dbReference>
<name>A0ABS9QYJ5_9GAMM</name>
<feature type="modified residue" description="4-aspartylphosphate" evidence="1">
    <location>
        <position position="58"/>
    </location>
</feature>
<dbReference type="Proteomes" id="UP000829384">
    <property type="component" value="Unassembled WGS sequence"/>
</dbReference>
<feature type="domain" description="HD-GYP" evidence="3">
    <location>
        <begin position="145"/>
        <end position="342"/>
    </location>
</feature>
<dbReference type="InterPro" id="IPR037522">
    <property type="entry name" value="HD_GYP_dom"/>
</dbReference>
<dbReference type="InterPro" id="IPR011006">
    <property type="entry name" value="CheY-like_superfamily"/>
</dbReference>
<dbReference type="RefSeq" id="WP_240131940.1">
    <property type="nucleotide sequence ID" value="NZ_JACSDI010000014.1"/>
</dbReference>
<dbReference type="PANTHER" id="PTHR45228">
    <property type="entry name" value="CYCLIC DI-GMP PHOSPHODIESTERASE TM_0186-RELATED"/>
    <property type="match status" value="1"/>
</dbReference>
<evidence type="ECO:0000256" key="1">
    <source>
        <dbReference type="PROSITE-ProRule" id="PRU00169"/>
    </source>
</evidence>
<accession>A0ABS9QYJ5</accession>
<gene>
    <name evidence="4" type="ORF">H9J30_16180</name>
</gene>
<dbReference type="CDD" id="cd00077">
    <property type="entry name" value="HDc"/>
    <property type="match status" value="1"/>
</dbReference>
<dbReference type="SMART" id="SM00471">
    <property type="entry name" value="HDc"/>
    <property type="match status" value="1"/>
</dbReference>
<dbReference type="PROSITE" id="PS50110">
    <property type="entry name" value="RESPONSE_REGULATORY"/>
    <property type="match status" value="1"/>
</dbReference>
<dbReference type="CDD" id="cd19920">
    <property type="entry name" value="REC_PA4781-like"/>
    <property type="match status" value="1"/>
</dbReference>
<protein>
    <submittedName>
        <fullName evidence="4">Two-component system response regulator</fullName>
    </submittedName>
</protein>
<dbReference type="EMBL" id="JACSDI010000014">
    <property type="protein sequence ID" value="MCG9965443.1"/>
    <property type="molecule type" value="Genomic_DNA"/>
</dbReference>